<name>A0A6C0E7K0_9ZZZZ</name>
<keyword evidence="1" id="KW-0479">Metal-binding</keyword>
<reference evidence="4" key="1">
    <citation type="journal article" date="2020" name="Nature">
        <title>Giant virus diversity and host interactions through global metagenomics.</title>
        <authorList>
            <person name="Schulz F."/>
            <person name="Roux S."/>
            <person name="Paez-Espino D."/>
            <person name="Jungbluth S."/>
            <person name="Walsh D.A."/>
            <person name="Denef V.J."/>
            <person name="McMahon K.D."/>
            <person name="Konstantinidis K.T."/>
            <person name="Eloe-Fadrosh E.A."/>
            <person name="Kyrpides N.C."/>
            <person name="Woyke T."/>
        </authorList>
    </citation>
    <scope>NUCLEOTIDE SEQUENCE</scope>
    <source>
        <strain evidence="4">GVMAG-M-3300023179-138</strain>
    </source>
</reference>
<dbReference type="GO" id="GO:0046872">
    <property type="term" value="F:metal ion binding"/>
    <property type="evidence" value="ECO:0007669"/>
    <property type="project" value="UniProtKB-KW"/>
</dbReference>
<dbReference type="PANTHER" id="PTHR43028">
    <property type="entry name" value="3'(2'),5'-BISPHOSPHATE NUCLEOTIDASE 1"/>
    <property type="match status" value="1"/>
</dbReference>
<dbReference type="PROSITE" id="PS00629">
    <property type="entry name" value="IMP_1"/>
    <property type="match status" value="1"/>
</dbReference>
<evidence type="ECO:0000256" key="3">
    <source>
        <dbReference type="ARBA" id="ARBA00044544"/>
    </source>
</evidence>
<sequence>MTLISTCLLPVCLKACRLMQPFIQRIYNAGSTTRFKEDKSAVTLADIIVQELLHLLLAPVTVAFIGEESAEEYVIADPILAQEVADARLAIQALELPSTLRALNLTAVIDPIDGTAEFSSGKGHESTICIGFAQGTPVAGLVFRPIEGTYAAGCGSEGYFNTNLVRTELNRTNVLTSNGRISSFIEGLGLTRIPAGGCGNKILMVLEGRGIYVLDRGVSRWDTCAAQAILEAEGGVLCTLTGFLASRMESYTYALTDVNLDPNPLAVAGPMNSSGIRMKPYSNLCGLVAVPRECNNSEYMEALRTRCLSSSLPAYS</sequence>
<protein>
    <recommendedName>
        <fullName evidence="3">3'-phosphoadenosine 5'-phosphate phosphatase</fullName>
    </recommendedName>
</protein>
<dbReference type="Gene3D" id="3.30.540.10">
    <property type="entry name" value="Fructose-1,6-Bisphosphatase, subunit A, domain 1"/>
    <property type="match status" value="1"/>
</dbReference>
<proteinExistence type="predicted"/>
<dbReference type="InterPro" id="IPR050725">
    <property type="entry name" value="CysQ/Inositol_MonoPase"/>
</dbReference>
<dbReference type="InterPro" id="IPR000760">
    <property type="entry name" value="Inositol_monophosphatase-like"/>
</dbReference>
<organism evidence="4">
    <name type="scientific">viral metagenome</name>
    <dbReference type="NCBI Taxonomy" id="1070528"/>
    <lineage>
        <taxon>unclassified sequences</taxon>
        <taxon>metagenomes</taxon>
        <taxon>organismal metagenomes</taxon>
    </lineage>
</organism>
<dbReference type="InterPro" id="IPR020550">
    <property type="entry name" value="Inositol_monophosphatase_CS"/>
</dbReference>
<dbReference type="Pfam" id="PF00459">
    <property type="entry name" value="Inositol_P"/>
    <property type="match status" value="1"/>
</dbReference>
<dbReference type="PANTHER" id="PTHR43028:SF5">
    <property type="entry name" value="3'(2'),5'-BISPHOSPHATE NUCLEOTIDASE 1"/>
    <property type="match status" value="1"/>
</dbReference>
<dbReference type="GO" id="GO:0046854">
    <property type="term" value="P:phosphatidylinositol phosphate biosynthetic process"/>
    <property type="evidence" value="ECO:0007669"/>
    <property type="project" value="InterPro"/>
</dbReference>
<dbReference type="InterPro" id="IPR020583">
    <property type="entry name" value="Inositol_monoP_metal-BS"/>
</dbReference>
<dbReference type="SUPFAM" id="SSF56655">
    <property type="entry name" value="Carbohydrate phosphatase"/>
    <property type="match status" value="1"/>
</dbReference>
<evidence type="ECO:0000256" key="1">
    <source>
        <dbReference type="ARBA" id="ARBA00022723"/>
    </source>
</evidence>
<evidence type="ECO:0000313" key="4">
    <source>
        <dbReference type="EMBL" id="QHT24229.1"/>
    </source>
</evidence>
<dbReference type="AlphaFoldDB" id="A0A6C0E7K0"/>
<evidence type="ECO:0000256" key="2">
    <source>
        <dbReference type="ARBA" id="ARBA00022842"/>
    </source>
</evidence>
<keyword evidence="2" id="KW-0460">Magnesium</keyword>
<dbReference type="EMBL" id="MN739743">
    <property type="protein sequence ID" value="QHT24229.1"/>
    <property type="molecule type" value="Genomic_DNA"/>
</dbReference>
<accession>A0A6C0E7K0</accession>
<dbReference type="Gene3D" id="3.40.190.80">
    <property type="match status" value="1"/>
</dbReference>
<dbReference type="PROSITE" id="PS00630">
    <property type="entry name" value="IMP_2"/>
    <property type="match status" value="1"/>
</dbReference>